<evidence type="ECO:0000256" key="1">
    <source>
        <dbReference type="SAM" id="Phobius"/>
    </source>
</evidence>
<accession>A0A9E5JMW4</accession>
<protein>
    <submittedName>
        <fullName evidence="3">DUF4190 domain-containing protein</fullName>
    </submittedName>
</protein>
<name>A0A9E5JMW4_9MICO</name>
<feature type="domain" description="DUF4190" evidence="2">
    <location>
        <begin position="2"/>
        <end position="44"/>
    </location>
</feature>
<dbReference type="OrthoDB" id="4374883at2"/>
<dbReference type="Pfam" id="PF13828">
    <property type="entry name" value="DUF4190"/>
    <property type="match status" value="1"/>
</dbReference>
<reference evidence="3 4" key="2">
    <citation type="submission" date="2020-03" db="EMBL/GenBank/DDBJ databases">
        <title>Chryseoglobus sp. isolated from a deep-sea seamount.</title>
        <authorList>
            <person name="Zhang D.-C."/>
        </authorList>
    </citation>
    <scope>NUCLEOTIDE SEQUENCE [LARGE SCALE GENOMIC DNA]</scope>
    <source>
        <strain evidence="3 4">KN1116</strain>
    </source>
</reference>
<keyword evidence="1" id="KW-0472">Membrane</keyword>
<evidence type="ECO:0000259" key="2">
    <source>
        <dbReference type="Pfam" id="PF13828"/>
    </source>
</evidence>
<sequence length="64" mass="6840">MLPIVGIVLGVMARRQIAVTHEGGRGLATAALIIGIVGTTVQVIFFIVWLSLFTYGISQAPVFR</sequence>
<keyword evidence="1" id="KW-1133">Transmembrane helix</keyword>
<feature type="transmembrane region" description="Helical" evidence="1">
    <location>
        <begin position="29"/>
        <end position="55"/>
    </location>
</feature>
<gene>
    <name evidence="3" type="ORF">FK219_000960</name>
</gene>
<reference evidence="3 4" key="1">
    <citation type="submission" date="2019-06" db="EMBL/GenBank/DDBJ databases">
        <authorList>
            <person name="De-Chao Zhang Q."/>
        </authorList>
    </citation>
    <scope>NUCLEOTIDE SEQUENCE [LARGE SCALE GENOMIC DNA]</scope>
    <source>
        <strain evidence="3 4">KN1116</strain>
    </source>
</reference>
<comment type="caution">
    <text evidence="3">The sequence shown here is derived from an EMBL/GenBank/DDBJ whole genome shotgun (WGS) entry which is preliminary data.</text>
</comment>
<dbReference type="AlphaFoldDB" id="A0A9E5JMW4"/>
<evidence type="ECO:0000313" key="4">
    <source>
        <dbReference type="Proteomes" id="UP000818266"/>
    </source>
</evidence>
<keyword evidence="4" id="KW-1185">Reference proteome</keyword>
<evidence type="ECO:0000313" key="3">
    <source>
        <dbReference type="EMBL" id="NHF61821.1"/>
    </source>
</evidence>
<dbReference type="InterPro" id="IPR025241">
    <property type="entry name" value="DUF4190"/>
</dbReference>
<keyword evidence="1" id="KW-0812">Transmembrane</keyword>
<proteinExistence type="predicted"/>
<dbReference type="EMBL" id="VIKT02000001">
    <property type="protein sequence ID" value="NHF61821.1"/>
    <property type="molecule type" value="Genomic_DNA"/>
</dbReference>
<dbReference type="Proteomes" id="UP000818266">
    <property type="component" value="Unassembled WGS sequence"/>
</dbReference>
<organism evidence="3 4">
    <name type="scientific">Microcella pacifica</name>
    <dbReference type="NCBI Taxonomy" id="2591847"/>
    <lineage>
        <taxon>Bacteria</taxon>
        <taxon>Bacillati</taxon>
        <taxon>Actinomycetota</taxon>
        <taxon>Actinomycetes</taxon>
        <taxon>Micrococcales</taxon>
        <taxon>Microbacteriaceae</taxon>
        <taxon>Microcella</taxon>
    </lineage>
</organism>